<dbReference type="FunCoup" id="E3NDC4">
    <property type="interactions" value="2248"/>
</dbReference>
<accession>E3NDC4</accession>
<dbReference type="AlphaFoldDB" id="E3NDC4"/>
<dbReference type="InterPro" id="IPR007009">
    <property type="entry name" value="Shq1_C"/>
</dbReference>
<evidence type="ECO:0000313" key="5">
    <source>
        <dbReference type="EMBL" id="EFO93559.1"/>
    </source>
</evidence>
<dbReference type="OrthoDB" id="73639at2759"/>
<evidence type="ECO:0000259" key="4">
    <source>
        <dbReference type="Pfam" id="PF21413"/>
    </source>
</evidence>
<organism evidence="6">
    <name type="scientific">Caenorhabditis remanei</name>
    <name type="common">Caenorhabditis vulgaris</name>
    <dbReference type="NCBI Taxonomy" id="31234"/>
    <lineage>
        <taxon>Eukaryota</taxon>
        <taxon>Metazoa</taxon>
        <taxon>Ecdysozoa</taxon>
        <taxon>Nematoda</taxon>
        <taxon>Chromadorea</taxon>
        <taxon>Rhabditida</taxon>
        <taxon>Rhabditina</taxon>
        <taxon>Rhabditomorpha</taxon>
        <taxon>Rhabditoidea</taxon>
        <taxon>Rhabditidae</taxon>
        <taxon>Peloderinae</taxon>
        <taxon>Caenorhabditis</taxon>
    </lineage>
</organism>
<comment type="similarity">
    <text evidence="1">Belongs to the SHQ1 family.</text>
</comment>
<dbReference type="GO" id="GO:0051082">
    <property type="term" value="F:unfolded protein binding"/>
    <property type="evidence" value="ECO:0007669"/>
    <property type="project" value="TreeGrafter"/>
</dbReference>
<proteinExistence type="inferred from homology"/>
<dbReference type="Pfam" id="PF04925">
    <property type="entry name" value="SHQ1"/>
    <property type="match status" value="1"/>
</dbReference>
<gene>
    <name evidence="5" type="ORF">CRE_02623</name>
</gene>
<dbReference type="InterPro" id="IPR008978">
    <property type="entry name" value="HSP20-like_chaperone"/>
</dbReference>
<dbReference type="InParanoid" id="E3NDC4"/>
<dbReference type="GO" id="GO:0005737">
    <property type="term" value="C:cytoplasm"/>
    <property type="evidence" value="ECO:0007669"/>
    <property type="project" value="TreeGrafter"/>
</dbReference>
<dbReference type="STRING" id="31234.E3NDC4"/>
<evidence type="ECO:0000313" key="6">
    <source>
        <dbReference type="Proteomes" id="UP000008281"/>
    </source>
</evidence>
<sequence length="438" mass="50655">MLTPVFWITQDDDSLLIRIRAPHGNLAELDYDHGEYMFVFTCPPYFLRLHFKQMVEEYGSGNGKVEWNSDEGEFHIRVPKIHKSEHFTNLDMITELLNPSTAAQPHGRALVEEIEENSEEEEDVEDSEGNEFLIDQEIPSTEEPKSDTEIKKFGYGFGWTKIGIIERLRGEIGNLVDIQNPEDVEILMRLEEMTKTDWEAFDEGRYLADTLEPEEELLSLVSAPFSMSQFLEITEEDRMKLKDLRKTKISKIWATNEEIGISLLDILYGYLYDQRVNQWESNCESGWTVAKLSPSLSYFVKFGSVKECVISSIRRSICYPLYRNLCLSLRILEDLLQILSSAHPTTVILHILCDIHRIFIDSGDFRYILNDLFITDYIFWIQTDDSEDVVRGIQKELEDVVAGIQKADVGWDLEILETEAKMQATTLDSDDDEMPQNN</sequence>
<evidence type="ECO:0000256" key="2">
    <source>
        <dbReference type="ARBA" id="ARBA00013750"/>
    </source>
</evidence>
<feature type="domain" description="SHQ1-like CS" evidence="4">
    <location>
        <begin position="3"/>
        <end position="97"/>
    </location>
</feature>
<keyword evidence="6" id="KW-1185">Reference proteome</keyword>
<name>E3NDC4_CAERE</name>
<dbReference type="PANTHER" id="PTHR12967:SF0">
    <property type="entry name" value="PROTEIN SHQ1 HOMOLOG"/>
    <property type="match status" value="1"/>
</dbReference>
<dbReference type="InterPro" id="IPR048696">
    <property type="entry name" value="SHQ1-like_CS"/>
</dbReference>
<feature type="domain" description="Shq1 C-terminal" evidence="3">
    <location>
        <begin position="229"/>
        <end position="413"/>
    </location>
</feature>
<dbReference type="HOGENOM" id="CLU_030217_0_0_1"/>
<dbReference type="EMBL" id="DS268608">
    <property type="protein sequence ID" value="EFO93559.1"/>
    <property type="molecule type" value="Genomic_DNA"/>
</dbReference>
<dbReference type="GO" id="GO:0000493">
    <property type="term" value="P:box H/ACA snoRNP assembly"/>
    <property type="evidence" value="ECO:0007669"/>
    <property type="project" value="InterPro"/>
</dbReference>
<dbReference type="eggNOG" id="KOG3247">
    <property type="taxonomic scope" value="Eukaryota"/>
</dbReference>
<dbReference type="Gene3D" id="2.60.40.790">
    <property type="match status" value="1"/>
</dbReference>
<protein>
    <recommendedName>
        <fullName evidence="2">Protein SHQ1 homolog</fullName>
    </recommendedName>
</protein>
<evidence type="ECO:0000259" key="3">
    <source>
        <dbReference type="Pfam" id="PF04925"/>
    </source>
</evidence>
<dbReference type="FunFam" id="2.60.40.790:FF:000080">
    <property type="entry name" value="Protein SHQ1 homolog"/>
    <property type="match status" value="1"/>
</dbReference>
<dbReference type="OMA" id="HNIESAW"/>
<dbReference type="InterPro" id="IPR039742">
    <property type="entry name" value="Shq1"/>
</dbReference>
<evidence type="ECO:0000256" key="1">
    <source>
        <dbReference type="ARBA" id="ARBA00005607"/>
    </source>
</evidence>
<reference evidence="5" key="1">
    <citation type="submission" date="2007-07" db="EMBL/GenBank/DDBJ databases">
        <title>PCAP assembly of the Caenorhabditis remanei genome.</title>
        <authorList>
            <consortium name="The Caenorhabditis remanei Sequencing Consortium"/>
            <person name="Wilson R.K."/>
        </authorList>
    </citation>
    <scope>NUCLEOTIDE SEQUENCE [LARGE SCALE GENOMIC DNA]</scope>
    <source>
        <strain evidence="5">PB4641</strain>
    </source>
</reference>
<dbReference type="Proteomes" id="UP000008281">
    <property type="component" value="Unassembled WGS sequence"/>
</dbReference>
<dbReference type="GO" id="GO:0005654">
    <property type="term" value="C:nucleoplasm"/>
    <property type="evidence" value="ECO:0007669"/>
    <property type="project" value="TreeGrafter"/>
</dbReference>
<dbReference type="PANTHER" id="PTHR12967">
    <property type="entry name" value="PROTEIN SHQ1 HOMOLOG"/>
    <property type="match status" value="1"/>
</dbReference>
<dbReference type="Pfam" id="PF21413">
    <property type="entry name" value="SHQ1-like_CS"/>
    <property type="match status" value="1"/>
</dbReference>